<evidence type="ECO:0000256" key="1">
    <source>
        <dbReference type="SAM" id="MobiDB-lite"/>
    </source>
</evidence>
<accession>A0A9W7BED3</accession>
<dbReference type="InterPro" id="IPR001202">
    <property type="entry name" value="WW_dom"/>
</dbReference>
<feature type="transmembrane region" description="Helical" evidence="2">
    <location>
        <begin position="206"/>
        <end position="227"/>
    </location>
</feature>
<organism evidence="4 5">
    <name type="scientific">Triparma verrucosa</name>
    <dbReference type="NCBI Taxonomy" id="1606542"/>
    <lineage>
        <taxon>Eukaryota</taxon>
        <taxon>Sar</taxon>
        <taxon>Stramenopiles</taxon>
        <taxon>Ochrophyta</taxon>
        <taxon>Bolidophyceae</taxon>
        <taxon>Parmales</taxon>
        <taxon>Triparmaceae</taxon>
        <taxon>Triparma</taxon>
    </lineage>
</organism>
<dbReference type="Gene3D" id="2.20.70.10">
    <property type="match status" value="1"/>
</dbReference>
<comment type="caution">
    <text evidence="4">The sequence shown here is derived from an EMBL/GenBank/DDBJ whole genome shotgun (WGS) entry which is preliminary data.</text>
</comment>
<dbReference type="AlphaFoldDB" id="A0A9W7BED3"/>
<keyword evidence="2" id="KW-0472">Membrane</keyword>
<proteinExistence type="predicted"/>
<evidence type="ECO:0000313" key="5">
    <source>
        <dbReference type="Proteomes" id="UP001165160"/>
    </source>
</evidence>
<evidence type="ECO:0000313" key="4">
    <source>
        <dbReference type="EMBL" id="GMH88887.1"/>
    </source>
</evidence>
<reference evidence="5" key="1">
    <citation type="journal article" date="2023" name="Commun. Biol.">
        <title>Genome analysis of Parmales, the sister group of diatoms, reveals the evolutionary specialization of diatoms from phago-mixotrophs to photoautotrophs.</title>
        <authorList>
            <person name="Ban H."/>
            <person name="Sato S."/>
            <person name="Yoshikawa S."/>
            <person name="Yamada K."/>
            <person name="Nakamura Y."/>
            <person name="Ichinomiya M."/>
            <person name="Sato N."/>
            <person name="Blanc-Mathieu R."/>
            <person name="Endo H."/>
            <person name="Kuwata A."/>
            <person name="Ogata H."/>
        </authorList>
    </citation>
    <scope>NUCLEOTIDE SEQUENCE [LARGE SCALE GENOMIC DNA]</scope>
    <source>
        <strain evidence="5">NIES 3699</strain>
    </source>
</reference>
<dbReference type="PROSITE" id="PS50020">
    <property type="entry name" value="WW_DOMAIN_2"/>
    <property type="match status" value="1"/>
</dbReference>
<feature type="compositionally biased region" description="Acidic residues" evidence="1">
    <location>
        <begin position="86"/>
        <end position="101"/>
    </location>
</feature>
<feature type="transmembrane region" description="Helical" evidence="2">
    <location>
        <begin position="167"/>
        <end position="186"/>
    </location>
</feature>
<dbReference type="Proteomes" id="UP001165160">
    <property type="component" value="Unassembled WGS sequence"/>
</dbReference>
<feature type="domain" description="WW" evidence="3">
    <location>
        <begin position="1"/>
        <end position="31"/>
    </location>
</feature>
<dbReference type="EMBL" id="BRXX01000087">
    <property type="protein sequence ID" value="GMH88887.1"/>
    <property type="molecule type" value="Genomic_DNA"/>
</dbReference>
<keyword evidence="2" id="KW-1133">Transmembrane helix</keyword>
<keyword evidence="5" id="KW-1185">Reference proteome</keyword>
<feature type="region of interest" description="Disordered" evidence="1">
    <location>
        <begin position="37"/>
        <end position="60"/>
    </location>
</feature>
<evidence type="ECO:0000256" key="2">
    <source>
        <dbReference type="SAM" id="Phobius"/>
    </source>
</evidence>
<gene>
    <name evidence="4" type="ORF">TrVE_jg4081</name>
</gene>
<sequence length="338" mass="37781">MGFERYKDADTGKIFLYNASTGETKWESPSAIPAADVLSPISLDNNNNTDTTNDDEGGSRIEGVEMTSMSRLEAGVNVSSGVDPNLYDDDSETSASDDDDERLLTPNNTSKSKRKQREDPNDNNTVGSTMRDLTSDALIATFPCAVCMHAFCCEAPAAVMEGWLKTLFYLTVSLLLYLVGALLSAFKSGPKIRQTAFLYFRESVLFLFSALTLMVPCSASCTVYAGFRSTEDWRIKPIPTLIGYVDPRRYYIFESGDCEMAANQYKPDEDSMDTWRSDLGILHPPYYTYDSCMAGIFKTPLPPRAGIEYEVEMTQRRAQRAIRREKELEADGWLAVKR</sequence>
<name>A0A9W7BED3_9STRA</name>
<protein>
    <recommendedName>
        <fullName evidence="3">WW domain-containing protein</fullName>
    </recommendedName>
</protein>
<keyword evidence="2" id="KW-0812">Transmembrane</keyword>
<dbReference type="CDD" id="cd00201">
    <property type="entry name" value="WW"/>
    <property type="match status" value="1"/>
</dbReference>
<evidence type="ECO:0000259" key="3">
    <source>
        <dbReference type="PROSITE" id="PS50020"/>
    </source>
</evidence>
<feature type="region of interest" description="Disordered" evidence="1">
    <location>
        <begin position="78"/>
        <end position="129"/>
    </location>
</feature>